<dbReference type="AlphaFoldDB" id="A0A2Z6DTB9"/>
<dbReference type="GeneID" id="36495518"/>
<name>A0A2Z6DTB9_MARPO</name>
<keyword evidence="1" id="KW-0496">Mitochondrion</keyword>
<proteinExistence type="predicted"/>
<organism evidence="1">
    <name type="scientific">Marchantia polymorpha subsp. ruderalis</name>
    <dbReference type="NCBI Taxonomy" id="1480154"/>
    <lineage>
        <taxon>Eukaryota</taxon>
        <taxon>Viridiplantae</taxon>
        <taxon>Streptophyta</taxon>
        <taxon>Embryophyta</taxon>
        <taxon>Marchantiophyta</taxon>
        <taxon>Marchantiopsida</taxon>
        <taxon>Marchantiidae</taxon>
        <taxon>Marchantiales</taxon>
        <taxon>Marchantiaceae</taxon>
        <taxon>Marchantia</taxon>
    </lineage>
</organism>
<accession>A0A2Z6DTB9</accession>
<protein>
    <submittedName>
        <fullName evidence="1">Uncharacterized protein</fullName>
    </submittedName>
</protein>
<geneLocation type="mitochondrion" evidence="1"/>
<evidence type="ECO:0000313" key="1">
    <source>
        <dbReference type="EMBL" id="BBD75150.1"/>
    </source>
</evidence>
<gene>
    <name evidence="1" type="primary">orf99</name>
    <name evidence="1" type="ORF">MpKit2_Mp013</name>
</gene>
<sequence length="99" mass="11157">MQAQVMKTKCNVFYGIIKNRTPRVVIPISKINYRQIPGIFSKYSSRGFAIGVTSDISPVLLVKATDFSLFLSFGNTETVFSSRLRSTFSNLPRLPIMTF</sequence>
<dbReference type="EMBL" id="LC192147">
    <property type="protein sequence ID" value="BBD75150.1"/>
    <property type="molecule type" value="Genomic_DNA"/>
</dbReference>
<dbReference type="RefSeq" id="YP_009479688.1">
    <property type="nucleotide sequence ID" value="NC_037508.1"/>
</dbReference>
<reference evidence="1" key="1">
    <citation type="journal article" date="2017" name="Cell">
        <title>Insights into land plant evolution garnered from the Marchantia polymorpha genome.</title>
        <authorList>
            <person name="Bowman J.L."/>
            <person name="Kohchi T."/>
            <person name="Yamato K.T."/>
            <person name="Jenkins J."/>
            <person name="Shu S."/>
            <person name="Ishizaki K."/>
            <person name="Yamaoka S."/>
            <person name="Nishihama R."/>
            <person name="Nakamura Y."/>
            <person name="Berger F."/>
            <person name="Adam C."/>
            <person name="Aki S.S."/>
            <person name="Althoff F."/>
            <person name="Araki T."/>
            <person name="Arteaga-Vazquez M.A."/>
            <person name="Balasubrmanian S."/>
            <person name="Barry K."/>
            <person name="Bauer D."/>
            <person name="Boehm C.R."/>
            <person name="Briginshaw L."/>
            <person name="Caballero-Perez J."/>
            <person name="Catarino B."/>
            <person name="Chen F."/>
            <person name="Chiyoda S."/>
            <person name="Chovatia M."/>
            <person name="Davies K.M."/>
            <person name="Delmans M."/>
            <person name="Demura T."/>
            <person name="Dierschke T."/>
            <person name="Dolan L."/>
            <person name="Dorantes-Acosta A.E."/>
            <person name="Eklund D.M."/>
            <person name="Florent S.N."/>
            <person name="Flores-Sandoval E."/>
            <person name="Fujiyama A."/>
            <person name="Fukuzawa H."/>
            <person name="Galik B."/>
            <person name="Grimanelli D."/>
            <person name="Grimwood J."/>
            <person name="Grossniklaus U."/>
            <person name="Hamada T."/>
            <person name="Haseloff J."/>
            <person name="Hetherington A.J."/>
            <person name="Higo A."/>
            <person name="Hirakawa Y."/>
            <person name="Hundley H.N."/>
            <person name="Ikeda Y."/>
            <person name="Inoue K."/>
            <person name="Inoue S.I."/>
            <person name="Ishida S."/>
            <person name="Jia Q."/>
            <person name="Kakita M."/>
            <person name="Kanazawa T."/>
            <person name="Kawai Y."/>
            <person name="Kawashima T."/>
            <person name="Kennedy M."/>
            <person name="Kinose K."/>
            <person name="Kinoshita T."/>
            <person name="Kohara Y."/>
            <person name="Koide E."/>
            <person name="Komatsu K."/>
            <person name="Kopischke S."/>
            <person name="Kubo M."/>
            <person name="Kyozuka J."/>
            <person name="Lagercrantz U."/>
            <person name="Lin S.S."/>
            <person name="Lindquist E."/>
            <person name="Lipzen A.M."/>
            <person name="Lu C.W."/>
            <person name="De Luna E."/>
            <person name="Martienssen R.A."/>
            <person name="Minamino N."/>
            <person name="Mizutani M."/>
            <person name="Mizutani M."/>
            <person name="Mochizuki N."/>
            <person name="Monte I."/>
            <person name="Mosher R."/>
            <person name="Nagasaki H."/>
            <person name="Nakagami H."/>
            <person name="Naramoto S."/>
            <person name="Nishitani K."/>
            <person name="Ohtani M."/>
            <person name="Okamoto T."/>
            <person name="Okumura M."/>
            <person name="Phillips J."/>
            <person name="Pollak B."/>
            <person name="Reinders A."/>
            <person name="Rovekamp M."/>
            <person name="Sano R."/>
            <person name="Sawa S."/>
            <person name="Schmid M.W."/>
            <person name="Shirakawa M."/>
            <person name="Solano R."/>
            <person name="Spunde A."/>
            <person name="Suetsugu N."/>
            <person name="Sugano S."/>
            <person name="Sugiyama A."/>
            <person name="Sun R."/>
            <person name="Suzuki Y."/>
            <person name="Takenaka M."/>
            <person name="Takezawa D."/>
            <person name="Tomogane H."/>
            <person name="Tsuzuki M."/>
            <person name="Ueda T."/>
            <person name="Umeda M."/>
            <person name="Ward J.M."/>
            <person name="Watanabe Y."/>
            <person name="Yazaki K."/>
            <person name="Yokoyama R."/>
            <person name="Yoshitake Y."/>
            <person name="Yotsui I."/>
            <person name="Zachgo S."/>
            <person name="Schmutz J."/>
        </authorList>
    </citation>
    <scope>NUCLEOTIDE SEQUENCE</scope>
    <source>
        <strain evidence="1">Kitashirakawa-2</strain>
    </source>
</reference>